<dbReference type="OMA" id="YCQINCE"/>
<dbReference type="AlphaFoldDB" id="A0A5K1UQZ3"/>
<evidence type="ECO:0000256" key="11">
    <source>
        <dbReference type="SAM" id="Coils"/>
    </source>
</evidence>
<protein>
    <recommendedName>
        <fullName evidence="2">non-specific serine/threonine protein kinase</fullName>
        <ecNumber evidence="2">2.7.11.1</ecNumber>
    </recommendedName>
</protein>
<reference evidence="14 15" key="1">
    <citation type="submission" date="2016-05" db="EMBL/GenBank/DDBJ databases">
        <title>First whole genome sequencing of Entamoeba histolytica HM1:IMSS-clone-6.</title>
        <authorList>
            <person name="Mukherjee Avik.K."/>
            <person name="Izumyama S."/>
            <person name="Nakada-Tsukui K."/>
            <person name="Nozaki T."/>
        </authorList>
    </citation>
    <scope>NUCLEOTIDE SEQUENCE [LARGE SCALE GENOMIC DNA]</scope>
    <source>
        <strain evidence="14 15">HM1:IMSS clone 6</strain>
    </source>
</reference>
<sequence length="907" mass="103355">MSNVPTSSNNLVPSTRKSHRKMITVNTRKTTYMDIDGNWTGENVFEKISLIGAGGFGEVWKVRHKLMRFISAAKIIKLNKSSSESIQKEIITFKQMKHPNILSYLGTYTEKDNVWIIMELCNAGSLKDIIKTLNTPLPEQAIACIIKGVVNGLEALHNANIIHLDIKPANILISDDCEVKLTDFGISKHVNDLCEDKWYGSAPYMAPEVVFKKPFTTKSDIWSLGITILELRERKPPYEDLTTMRILELIKKHPPPTFKNKEENSEEIMNFVALCLIKNSRQRATITQLKRHKFLTQVEDNQPVLNLCVSVYQAKYHLLPQIEILPENKFAIKYLDKDDISKTQVRSFYSTTIKQQNQTDVIGTYPDNTLAGSTECLPENTELINEQFKAIEKLKNDIQILNEKVLSLEENTTLNIKETTEKKLKEIDNYKTLINGWTKEIVENMVNTAIDERLKEMYDTTLESTDGDISPCGVFVPIKSIESTESSREVSRENSPHLEDFNPRTPNRPNKKELKKNFNLSVKIPKEIISPRKKTLKKDENSLSLNSIDKDFISLKSKTKKSVTLSGLTNKFNSFESKSLKKRSVNSSKEIESKPFQKQLEKNDTSDEKIKLFNNEINKTSPKMSCCDTIPLHTSSIKIEKKTESPTTNSSSNNSLNTQFQFKKQTGLNVNITTSPLDINHSKLNELDPNLSNHILITPKTPNVTSTPLVKPNSNILPLQQTKQLPQNLSTQLNSTISPDKLHTTNSPQSTIIQRGISSPHSSRKESLRKFPMKQKRFSKQSSKILHGQFTSTTKSSLDPELENKVMALLRFELSKAKNAVCEMVPCHFEILRMELIDEIERRSKVYNFNNTISEGIPMKITDLENKINNLDNKIINVDSQLSQFKNELPFIITQFKNEVLDAFMKL</sequence>
<dbReference type="PROSITE" id="PS50011">
    <property type="entry name" value="PROTEIN_KINASE_DOM"/>
    <property type="match status" value="1"/>
</dbReference>
<dbReference type="GO" id="GO:0005737">
    <property type="term" value="C:cytoplasm"/>
    <property type="evidence" value="ECO:0007669"/>
    <property type="project" value="TreeGrafter"/>
</dbReference>
<keyword evidence="11" id="KW-0175">Coiled coil</keyword>
<evidence type="ECO:0000256" key="10">
    <source>
        <dbReference type="PROSITE-ProRule" id="PRU10141"/>
    </source>
</evidence>
<dbReference type="Proteomes" id="UP000078387">
    <property type="component" value="Unassembled WGS sequence"/>
</dbReference>
<comment type="catalytic activity">
    <reaction evidence="8">
        <text>L-threonyl-[protein] + ATP = O-phospho-L-threonyl-[protein] + ADP + H(+)</text>
        <dbReference type="Rhea" id="RHEA:46608"/>
        <dbReference type="Rhea" id="RHEA-COMP:11060"/>
        <dbReference type="Rhea" id="RHEA-COMP:11605"/>
        <dbReference type="ChEBI" id="CHEBI:15378"/>
        <dbReference type="ChEBI" id="CHEBI:30013"/>
        <dbReference type="ChEBI" id="CHEBI:30616"/>
        <dbReference type="ChEBI" id="CHEBI:61977"/>
        <dbReference type="ChEBI" id="CHEBI:456216"/>
        <dbReference type="EC" id="2.7.11.1"/>
    </reaction>
</comment>
<accession>A0A5K1UQZ3</accession>
<dbReference type="Gene3D" id="1.10.510.10">
    <property type="entry name" value="Transferase(Phosphotransferase) domain 1"/>
    <property type="match status" value="1"/>
</dbReference>
<feature type="region of interest" description="Disordered" evidence="12">
    <location>
        <begin position="637"/>
        <end position="656"/>
    </location>
</feature>
<evidence type="ECO:0000256" key="7">
    <source>
        <dbReference type="ARBA" id="ARBA00022840"/>
    </source>
</evidence>
<dbReference type="GO" id="GO:0004674">
    <property type="term" value="F:protein serine/threonine kinase activity"/>
    <property type="evidence" value="ECO:0007669"/>
    <property type="project" value="UniProtKB-KW"/>
</dbReference>
<feature type="binding site" evidence="10">
    <location>
        <position position="74"/>
    </location>
    <ligand>
        <name>ATP</name>
        <dbReference type="ChEBI" id="CHEBI:30616"/>
    </ligand>
</feature>
<feature type="compositionally biased region" description="Low complexity" evidence="12">
    <location>
        <begin position="645"/>
        <end position="656"/>
    </location>
</feature>
<organism evidence="14 15">
    <name type="scientific">Entamoeba histolytica</name>
    <dbReference type="NCBI Taxonomy" id="5759"/>
    <lineage>
        <taxon>Eukaryota</taxon>
        <taxon>Amoebozoa</taxon>
        <taxon>Evosea</taxon>
        <taxon>Archamoebae</taxon>
        <taxon>Mastigamoebida</taxon>
        <taxon>Entamoebidae</taxon>
        <taxon>Entamoeba</taxon>
    </lineage>
</organism>
<dbReference type="CDD" id="cd05122">
    <property type="entry name" value="PKc_STE"/>
    <property type="match status" value="1"/>
</dbReference>
<comment type="similarity">
    <text evidence="1">Belongs to the protein kinase superfamily. STE Ser/Thr protein kinase family. STE20 subfamily.</text>
</comment>
<evidence type="ECO:0000256" key="2">
    <source>
        <dbReference type="ARBA" id="ARBA00012513"/>
    </source>
</evidence>
<feature type="region of interest" description="Disordered" evidence="12">
    <location>
        <begin position="583"/>
        <end position="604"/>
    </location>
</feature>
<dbReference type="EC" id="2.7.11.1" evidence="2"/>
<dbReference type="VEuPathDB" id="AmoebaDB:EHI5A_066520"/>
<dbReference type="VEuPathDB" id="AmoebaDB:EHI7A_054100"/>
<evidence type="ECO:0000259" key="13">
    <source>
        <dbReference type="PROSITE" id="PS50011"/>
    </source>
</evidence>
<dbReference type="SMART" id="SM00220">
    <property type="entry name" value="S_TKc"/>
    <property type="match status" value="1"/>
</dbReference>
<feature type="domain" description="Protein kinase" evidence="13">
    <location>
        <begin position="45"/>
        <end position="295"/>
    </location>
</feature>
<evidence type="ECO:0000256" key="9">
    <source>
        <dbReference type="ARBA" id="ARBA00048679"/>
    </source>
</evidence>
<proteinExistence type="inferred from homology"/>
<evidence type="ECO:0000256" key="3">
    <source>
        <dbReference type="ARBA" id="ARBA00022527"/>
    </source>
</evidence>
<dbReference type="VEuPathDB" id="AmoebaDB:KM1_099500"/>
<evidence type="ECO:0000313" key="14">
    <source>
        <dbReference type="EMBL" id="GAT95980.1"/>
    </source>
</evidence>
<dbReference type="EMBL" id="BDEQ01000001">
    <property type="protein sequence ID" value="GAT95980.1"/>
    <property type="molecule type" value="Genomic_DNA"/>
</dbReference>
<dbReference type="PANTHER" id="PTHR48012">
    <property type="entry name" value="STERILE20-LIKE KINASE, ISOFORM B-RELATED"/>
    <property type="match status" value="1"/>
</dbReference>
<comment type="catalytic activity">
    <reaction evidence="9">
        <text>L-seryl-[protein] + ATP = O-phospho-L-seryl-[protein] + ADP + H(+)</text>
        <dbReference type="Rhea" id="RHEA:17989"/>
        <dbReference type="Rhea" id="RHEA-COMP:9863"/>
        <dbReference type="Rhea" id="RHEA-COMP:11604"/>
        <dbReference type="ChEBI" id="CHEBI:15378"/>
        <dbReference type="ChEBI" id="CHEBI:29999"/>
        <dbReference type="ChEBI" id="CHEBI:30616"/>
        <dbReference type="ChEBI" id="CHEBI:83421"/>
        <dbReference type="ChEBI" id="CHEBI:456216"/>
        <dbReference type="EC" id="2.7.11.1"/>
    </reaction>
</comment>
<dbReference type="InterPro" id="IPR011009">
    <property type="entry name" value="Kinase-like_dom_sf"/>
</dbReference>
<keyword evidence="6 14" id="KW-0418">Kinase</keyword>
<dbReference type="PROSITE" id="PS00107">
    <property type="entry name" value="PROTEIN_KINASE_ATP"/>
    <property type="match status" value="1"/>
</dbReference>
<keyword evidence="3" id="KW-0723">Serine/threonine-protein kinase</keyword>
<evidence type="ECO:0000256" key="8">
    <source>
        <dbReference type="ARBA" id="ARBA00047899"/>
    </source>
</evidence>
<dbReference type="InterPro" id="IPR050629">
    <property type="entry name" value="STE20/SPS1-PAK"/>
</dbReference>
<dbReference type="InterPro" id="IPR017441">
    <property type="entry name" value="Protein_kinase_ATP_BS"/>
</dbReference>
<evidence type="ECO:0000256" key="1">
    <source>
        <dbReference type="ARBA" id="ARBA00008874"/>
    </source>
</evidence>
<comment type="caution">
    <text evidence="14">The sequence shown here is derived from an EMBL/GenBank/DDBJ whole genome shotgun (WGS) entry which is preliminary data.</text>
</comment>
<dbReference type="PROSITE" id="PS00108">
    <property type="entry name" value="PROTEIN_KINASE_ST"/>
    <property type="match status" value="1"/>
</dbReference>
<keyword evidence="4" id="KW-0808">Transferase</keyword>
<evidence type="ECO:0000313" key="15">
    <source>
        <dbReference type="Proteomes" id="UP000078387"/>
    </source>
</evidence>
<dbReference type="InterPro" id="IPR000719">
    <property type="entry name" value="Prot_kinase_dom"/>
</dbReference>
<feature type="compositionally biased region" description="Polar residues" evidence="12">
    <location>
        <begin position="736"/>
        <end position="761"/>
    </location>
</feature>
<gene>
    <name evidence="14" type="ORF">CL6EHI_052800</name>
</gene>
<feature type="region of interest" description="Disordered" evidence="12">
    <location>
        <begin position="485"/>
        <end position="512"/>
    </location>
</feature>
<evidence type="ECO:0000256" key="5">
    <source>
        <dbReference type="ARBA" id="ARBA00022741"/>
    </source>
</evidence>
<dbReference type="InterPro" id="IPR008271">
    <property type="entry name" value="Ser/Thr_kinase_AS"/>
</dbReference>
<evidence type="ECO:0000256" key="6">
    <source>
        <dbReference type="ARBA" id="ARBA00022777"/>
    </source>
</evidence>
<feature type="compositionally biased region" description="Basic and acidic residues" evidence="12">
    <location>
        <begin position="485"/>
        <end position="502"/>
    </location>
</feature>
<dbReference type="GO" id="GO:0005524">
    <property type="term" value="F:ATP binding"/>
    <property type="evidence" value="ECO:0007669"/>
    <property type="project" value="UniProtKB-UniRule"/>
</dbReference>
<dbReference type="PANTHER" id="PTHR48012:SF10">
    <property type="entry name" value="FI20177P1"/>
    <property type="match status" value="1"/>
</dbReference>
<keyword evidence="5 10" id="KW-0547">Nucleotide-binding</keyword>
<dbReference type="SUPFAM" id="SSF56112">
    <property type="entry name" value="Protein kinase-like (PK-like)"/>
    <property type="match status" value="1"/>
</dbReference>
<feature type="coiled-coil region" evidence="11">
    <location>
        <begin position="861"/>
        <end position="888"/>
    </location>
</feature>
<dbReference type="VEuPathDB" id="AmoebaDB:EHI8A_060830"/>
<evidence type="ECO:0000256" key="4">
    <source>
        <dbReference type="ARBA" id="ARBA00022679"/>
    </source>
</evidence>
<evidence type="ECO:0000256" key="12">
    <source>
        <dbReference type="SAM" id="MobiDB-lite"/>
    </source>
</evidence>
<feature type="compositionally biased region" description="Basic and acidic residues" evidence="12">
    <location>
        <begin position="589"/>
        <end position="604"/>
    </location>
</feature>
<feature type="region of interest" description="Disordered" evidence="12">
    <location>
        <begin position="736"/>
        <end position="766"/>
    </location>
</feature>
<feature type="coiled-coil region" evidence="11">
    <location>
        <begin position="384"/>
        <end position="411"/>
    </location>
</feature>
<name>A0A5K1UQZ3_ENTHI</name>
<dbReference type="VEuPathDB" id="AmoebaDB:EHI_052800"/>
<keyword evidence="7 10" id="KW-0067">ATP-binding</keyword>
<dbReference type="Pfam" id="PF00069">
    <property type="entry name" value="Pkinase"/>
    <property type="match status" value="1"/>
</dbReference>